<gene>
    <name evidence="6" type="ORF">KY290_021741</name>
</gene>
<dbReference type="Pfam" id="PF14541">
    <property type="entry name" value="TAXi_C"/>
    <property type="match status" value="1"/>
</dbReference>
<dbReference type="Gene3D" id="2.40.70.10">
    <property type="entry name" value="Acid Proteases"/>
    <property type="match status" value="3"/>
</dbReference>
<organism evidence="6 7">
    <name type="scientific">Solanum tuberosum</name>
    <name type="common">Potato</name>
    <dbReference type="NCBI Taxonomy" id="4113"/>
    <lineage>
        <taxon>Eukaryota</taxon>
        <taxon>Viridiplantae</taxon>
        <taxon>Streptophyta</taxon>
        <taxon>Embryophyta</taxon>
        <taxon>Tracheophyta</taxon>
        <taxon>Spermatophyta</taxon>
        <taxon>Magnoliopsida</taxon>
        <taxon>eudicotyledons</taxon>
        <taxon>Gunneridae</taxon>
        <taxon>Pentapetalae</taxon>
        <taxon>asterids</taxon>
        <taxon>lamiids</taxon>
        <taxon>Solanales</taxon>
        <taxon>Solanaceae</taxon>
        <taxon>Solanoideae</taxon>
        <taxon>Solaneae</taxon>
        <taxon>Solanum</taxon>
    </lineage>
</organism>
<dbReference type="PRINTS" id="PR00792">
    <property type="entry name" value="PEPSIN"/>
</dbReference>
<dbReference type="InterPro" id="IPR032861">
    <property type="entry name" value="TAXi_N"/>
</dbReference>
<dbReference type="PROSITE" id="PS51767">
    <property type="entry name" value="PEPTIDASE_A1"/>
    <property type="match status" value="1"/>
</dbReference>
<evidence type="ECO:0000256" key="4">
    <source>
        <dbReference type="SAM" id="SignalP"/>
    </source>
</evidence>
<keyword evidence="2" id="KW-0064">Aspartyl protease</keyword>
<feature type="compositionally biased region" description="Polar residues" evidence="3">
    <location>
        <begin position="514"/>
        <end position="532"/>
    </location>
</feature>
<feature type="chain" id="PRO_5045398905" description="Peptidase A1 domain-containing protein" evidence="4">
    <location>
        <begin position="25"/>
        <end position="581"/>
    </location>
</feature>
<keyword evidence="2" id="KW-0645">Protease</keyword>
<name>A0ABQ7V3G9_SOLTU</name>
<feature type="domain" description="Peptidase A1" evidence="5">
    <location>
        <begin position="104"/>
        <end position="493"/>
    </location>
</feature>
<evidence type="ECO:0000313" key="6">
    <source>
        <dbReference type="EMBL" id="KAH0758248.1"/>
    </source>
</evidence>
<comment type="caution">
    <text evidence="6">The sequence shown here is derived from an EMBL/GenBank/DDBJ whole genome shotgun (WGS) entry which is preliminary data.</text>
</comment>
<feature type="signal peptide" evidence="4">
    <location>
        <begin position="1"/>
        <end position="24"/>
    </location>
</feature>
<evidence type="ECO:0000256" key="1">
    <source>
        <dbReference type="ARBA" id="ARBA00007447"/>
    </source>
</evidence>
<keyword evidence="2" id="KW-0378">Hydrolase</keyword>
<dbReference type="PROSITE" id="PS00141">
    <property type="entry name" value="ASP_PROTEASE"/>
    <property type="match status" value="1"/>
</dbReference>
<dbReference type="PANTHER" id="PTHR13683:SF743">
    <property type="entry name" value="ASPARTIC PROTEINASE-LIKE PROTEIN 1"/>
    <property type="match status" value="1"/>
</dbReference>
<dbReference type="InterPro" id="IPR001969">
    <property type="entry name" value="Aspartic_peptidase_AS"/>
</dbReference>
<dbReference type="Proteomes" id="UP000826656">
    <property type="component" value="Unassembled WGS sequence"/>
</dbReference>
<evidence type="ECO:0000259" key="5">
    <source>
        <dbReference type="PROSITE" id="PS51767"/>
    </source>
</evidence>
<dbReference type="InterPro" id="IPR032799">
    <property type="entry name" value="TAXi_C"/>
</dbReference>
<dbReference type="InterPro" id="IPR001461">
    <property type="entry name" value="Aspartic_peptidase_A1"/>
</dbReference>
<feature type="region of interest" description="Disordered" evidence="3">
    <location>
        <begin position="503"/>
        <end position="551"/>
    </location>
</feature>
<dbReference type="EMBL" id="JAIVGD010000015">
    <property type="protein sequence ID" value="KAH0758248.1"/>
    <property type="molecule type" value="Genomic_DNA"/>
</dbReference>
<evidence type="ECO:0000256" key="3">
    <source>
        <dbReference type="SAM" id="MobiDB-lite"/>
    </source>
</evidence>
<evidence type="ECO:0000313" key="7">
    <source>
        <dbReference type="Proteomes" id="UP000826656"/>
    </source>
</evidence>
<keyword evidence="4" id="KW-0732">Signal</keyword>
<dbReference type="SUPFAM" id="SSF50630">
    <property type="entry name" value="Acid proteases"/>
    <property type="match status" value="2"/>
</dbReference>
<reference evidence="6 7" key="1">
    <citation type="journal article" date="2021" name="bioRxiv">
        <title>Chromosome-scale and haplotype-resolved genome assembly of a tetraploid potato cultivar.</title>
        <authorList>
            <person name="Sun H."/>
            <person name="Jiao W.-B."/>
            <person name="Krause K."/>
            <person name="Campoy J.A."/>
            <person name="Goel M."/>
            <person name="Folz-Donahue K."/>
            <person name="Kukat C."/>
            <person name="Huettel B."/>
            <person name="Schneeberger K."/>
        </authorList>
    </citation>
    <scope>NUCLEOTIDE SEQUENCE [LARGE SCALE GENOMIC DNA]</scope>
    <source>
        <strain evidence="6">SolTubOtavaFocal</strain>
        <tissue evidence="6">Leaves</tissue>
    </source>
</reference>
<dbReference type="Pfam" id="PF14543">
    <property type="entry name" value="TAXi_N"/>
    <property type="match status" value="1"/>
</dbReference>
<comment type="similarity">
    <text evidence="1 2">Belongs to the peptidase A1 family.</text>
</comment>
<dbReference type="InterPro" id="IPR021109">
    <property type="entry name" value="Peptidase_aspartic_dom_sf"/>
</dbReference>
<accession>A0ABQ7V3G9</accession>
<keyword evidence="7" id="KW-1185">Reference proteome</keyword>
<dbReference type="PANTHER" id="PTHR13683">
    <property type="entry name" value="ASPARTYL PROTEASES"/>
    <property type="match status" value="1"/>
</dbReference>
<dbReference type="InterPro" id="IPR033121">
    <property type="entry name" value="PEPTIDASE_A1"/>
</dbReference>
<protein>
    <recommendedName>
        <fullName evidence="5">Peptidase A1 domain-containing protein</fullName>
    </recommendedName>
</protein>
<sequence length="581" mass="63261">MEIWKVGFVAMVLGLSILIECGVSDMYSSKFVHRFSDEVRKVRVSRNGEVGVVWPQHRSFEYYGKLMNSDLQRQKMKLGPQFQLLFPSQGSKTMPLGNDFGWLHYMWVDIGTPNVSFLVALDAGSDLLWVPCECVQCAPLSASYYSSLLTLGCYRTPNVSFLVALDAGSDLLWVPCECVQCAPLSASYYSSLDKDLNEYNPSGSSTSKFLSCSHQLCELGSDCKNPKQPCPYTVNYVSEDTSTSGVLVEDILHLASGNRMAANGSARAPVTFGCGSKQTGGYLNGVAPDGLMGLGPGEISVPSRLAKAGLVRNSFSLCFKEDDSGRIFFGDQGPAGQQTTSFLPSEGQFVTYVVGVESCCFGSSCIEQTNFKAIVDSGSSFTFLPDQIYDRVVKEFDRKVNATKASFEGYPWQYCYKSSSEVLPKIPSFTLKFTANSSFIVQDPVFMIYGSQGAVGFCLAVEPSGIEIGTIGQNFMTGYRMVFDRENLKLGWSRSDCEDLTDNNKLPLAPADGNSPNSLPAEQQNTPNSSGVSPAVAGKTPSNSAAPTSRGMPSKLCLTKLLFQLLLVSSNFRWSLHTFTL</sequence>
<evidence type="ECO:0000256" key="2">
    <source>
        <dbReference type="RuleBase" id="RU000454"/>
    </source>
</evidence>
<proteinExistence type="inferred from homology"/>